<name>I4EKA1_9BACT</name>
<proteinExistence type="predicted"/>
<reference evidence="1 2" key="1">
    <citation type="journal article" date="2012" name="ISME J.">
        <title>Nitrification expanded: discovery, physiology and genomics of a nitrite-oxidizing bacterium from the phylum Chloroflexi.</title>
        <authorList>
            <person name="Sorokin D.Y."/>
            <person name="Lucker S."/>
            <person name="Vejmelkova D."/>
            <person name="Kostrikina N.A."/>
            <person name="Kleerebezem R."/>
            <person name="Rijpstra W.I."/>
            <person name="Damste J.S."/>
            <person name="Le Paslier D."/>
            <person name="Muyzer G."/>
            <person name="Wagner M."/>
            <person name="van Loosdrecht M.C."/>
            <person name="Daims H."/>
        </authorList>
    </citation>
    <scope>NUCLEOTIDE SEQUENCE [LARGE SCALE GENOMIC DNA]</scope>
    <source>
        <strain evidence="2">none</strain>
    </source>
</reference>
<sequence length="22" mass="2316">MLSNKARIVQANLAAMQSVGGR</sequence>
<accession>I4EKA1</accession>
<gene>
    <name evidence="1" type="ORF">NITHO_4490005</name>
</gene>
<evidence type="ECO:0000313" key="1">
    <source>
        <dbReference type="EMBL" id="CCF85113.1"/>
    </source>
</evidence>
<keyword evidence="2" id="KW-1185">Reference proteome</keyword>
<dbReference type="EMBL" id="CAGS01000389">
    <property type="protein sequence ID" value="CCF85113.1"/>
    <property type="molecule type" value="Genomic_DNA"/>
</dbReference>
<organism evidence="1 2">
    <name type="scientific">Nitrolancea hollandica Lb</name>
    <dbReference type="NCBI Taxonomy" id="1129897"/>
    <lineage>
        <taxon>Bacteria</taxon>
        <taxon>Pseudomonadati</taxon>
        <taxon>Thermomicrobiota</taxon>
        <taxon>Thermomicrobia</taxon>
        <taxon>Sphaerobacterales</taxon>
        <taxon>Sphaerobacterineae</taxon>
        <taxon>Sphaerobacteraceae</taxon>
        <taxon>Nitrolancea</taxon>
    </lineage>
</organism>
<evidence type="ECO:0000313" key="2">
    <source>
        <dbReference type="Proteomes" id="UP000004221"/>
    </source>
</evidence>
<comment type="caution">
    <text evidence="1">The sequence shown here is derived from an EMBL/GenBank/DDBJ whole genome shotgun (WGS) entry which is preliminary data.</text>
</comment>
<protein>
    <submittedName>
        <fullName evidence="1">Uncharacterized protein</fullName>
    </submittedName>
</protein>
<dbReference type="AlphaFoldDB" id="I4EKA1"/>
<dbReference type="Proteomes" id="UP000004221">
    <property type="component" value="Unassembled WGS sequence"/>
</dbReference>